<organism evidence="8 9">
    <name type="scientific">Octopus vulgaris</name>
    <name type="common">Common octopus</name>
    <dbReference type="NCBI Taxonomy" id="6645"/>
    <lineage>
        <taxon>Eukaryota</taxon>
        <taxon>Metazoa</taxon>
        <taxon>Spiralia</taxon>
        <taxon>Lophotrochozoa</taxon>
        <taxon>Mollusca</taxon>
        <taxon>Cephalopoda</taxon>
        <taxon>Coleoidea</taxon>
        <taxon>Octopodiformes</taxon>
        <taxon>Octopoda</taxon>
        <taxon>Incirrata</taxon>
        <taxon>Octopodidae</taxon>
        <taxon>Octopus</taxon>
    </lineage>
</organism>
<accession>A0AA36FJ43</accession>
<protein>
    <recommendedName>
        <fullName evidence="2">DNA repair protein SWI5 homolog</fullName>
    </recommendedName>
    <alternativeName>
        <fullName evidence="6">Protein SAE3 homolog</fullName>
    </alternativeName>
</protein>
<keyword evidence="7" id="KW-0175">Coiled coil</keyword>
<evidence type="ECO:0000256" key="1">
    <source>
        <dbReference type="ARBA" id="ARBA00008060"/>
    </source>
</evidence>
<dbReference type="GO" id="GO:0034974">
    <property type="term" value="C:Swi5-Swi2 complex"/>
    <property type="evidence" value="ECO:0007669"/>
    <property type="project" value="TreeGrafter"/>
</dbReference>
<evidence type="ECO:0000313" key="9">
    <source>
        <dbReference type="Proteomes" id="UP001162480"/>
    </source>
</evidence>
<dbReference type="PANTHER" id="PTHR28529">
    <property type="entry name" value="DNA REPAIR PROTEIN SWI5 HOMOLOG"/>
    <property type="match status" value="1"/>
</dbReference>
<evidence type="ECO:0000256" key="2">
    <source>
        <dbReference type="ARBA" id="ARBA00019825"/>
    </source>
</evidence>
<gene>
    <name evidence="8" type="ORF">OCTVUL_1B024416</name>
</gene>
<keyword evidence="4" id="KW-0234">DNA repair</keyword>
<proteinExistence type="inferred from homology"/>
<dbReference type="GO" id="GO:0000724">
    <property type="term" value="P:double-strand break repair via homologous recombination"/>
    <property type="evidence" value="ECO:0007669"/>
    <property type="project" value="TreeGrafter"/>
</dbReference>
<dbReference type="AlphaFoldDB" id="A0AA36FJ43"/>
<dbReference type="PANTHER" id="PTHR28529:SF2">
    <property type="entry name" value="DNA REPAIR PROTEIN SWI5 HOMOLOG"/>
    <property type="match status" value="1"/>
</dbReference>
<comment type="function">
    <text evidence="5">Component of the swi5-sfr1 complex, a complex required for double-strand break repair via homologous recombination.</text>
</comment>
<evidence type="ECO:0000256" key="3">
    <source>
        <dbReference type="ARBA" id="ARBA00022763"/>
    </source>
</evidence>
<feature type="coiled-coil region" evidence="7">
    <location>
        <begin position="133"/>
        <end position="160"/>
    </location>
</feature>
<comment type="similarity">
    <text evidence="1">Belongs to the SWI5/SAE3 family.</text>
</comment>
<keyword evidence="3" id="KW-0227">DNA damage</keyword>
<dbReference type="Pfam" id="PF07061">
    <property type="entry name" value="Swi5"/>
    <property type="match status" value="1"/>
</dbReference>
<dbReference type="EMBL" id="OX597838">
    <property type="protein sequence ID" value="CAI9740750.1"/>
    <property type="molecule type" value="Genomic_DNA"/>
</dbReference>
<evidence type="ECO:0000256" key="4">
    <source>
        <dbReference type="ARBA" id="ARBA00023204"/>
    </source>
</evidence>
<dbReference type="InterPro" id="IPR010760">
    <property type="entry name" value="DNA-repair_Swi5"/>
</dbReference>
<sequence>MAPPPTAAALHCGCCGRSIICSGGGGGSRNVICGSFGGGGWLRKVMGHVLYSGSSVTEHPNHIWESILPYYFQQIEVHSLLLLLNKITDVVSYITTDVDKAPILRTPLLMDGKLIKKFKSPLIKNAGSEEVLNDGLCQRLQNMESELSDTNQKIAELESMGISKEELQDYIKKLHMYNEVKDLAQTLLGKLALMENLCTKDLYGRYQLNLED</sequence>
<evidence type="ECO:0000256" key="7">
    <source>
        <dbReference type="SAM" id="Coils"/>
    </source>
</evidence>
<evidence type="ECO:0000256" key="5">
    <source>
        <dbReference type="ARBA" id="ARBA00025380"/>
    </source>
</evidence>
<reference evidence="8" key="1">
    <citation type="submission" date="2023-08" db="EMBL/GenBank/DDBJ databases">
        <authorList>
            <person name="Alioto T."/>
            <person name="Alioto T."/>
            <person name="Gomez Garrido J."/>
        </authorList>
    </citation>
    <scope>NUCLEOTIDE SEQUENCE</scope>
</reference>
<dbReference type="Gene3D" id="1.20.5.170">
    <property type="match status" value="1"/>
</dbReference>
<keyword evidence="9" id="KW-1185">Reference proteome</keyword>
<evidence type="ECO:0000256" key="6">
    <source>
        <dbReference type="ARBA" id="ARBA00030081"/>
    </source>
</evidence>
<dbReference type="GO" id="GO:0032798">
    <property type="term" value="C:Swi5-Sfr1 complex"/>
    <property type="evidence" value="ECO:0007669"/>
    <property type="project" value="TreeGrafter"/>
</dbReference>
<name>A0AA36FJ43_OCTVU</name>
<dbReference type="Proteomes" id="UP001162480">
    <property type="component" value="Chromosome 25"/>
</dbReference>
<evidence type="ECO:0000313" key="8">
    <source>
        <dbReference type="EMBL" id="CAI9740750.1"/>
    </source>
</evidence>